<gene>
    <name evidence="2" type="ORF">NMK71_00060</name>
</gene>
<organism evidence="2 3">
    <name type="scientific">Profundicola chukchiensis</name>
    <dbReference type="NCBI Taxonomy" id="2961959"/>
    <lineage>
        <taxon>Bacteria</taxon>
        <taxon>Pseudomonadati</taxon>
        <taxon>Bacteroidota</taxon>
        <taxon>Flavobacteriia</taxon>
        <taxon>Flavobacteriales</taxon>
        <taxon>Weeksellaceae</taxon>
        <taxon>Profundicola</taxon>
    </lineage>
</organism>
<dbReference type="RefSeq" id="WP_304419543.1">
    <property type="nucleotide sequence ID" value="NZ_JANCMU010000001.1"/>
</dbReference>
<dbReference type="InterPro" id="IPR007345">
    <property type="entry name" value="Polysacch_pyruvyl_Trfase"/>
</dbReference>
<dbReference type="Pfam" id="PF04230">
    <property type="entry name" value="PS_pyruv_trans"/>
    <property type="match status" value="1"/>
</dbReference>
<evidence type="ECO:0000259" key="1">
    <source>
        <dbReference type="Pfam" id="PF04230"/>
    </source>
</evidence>
<keyword evidence="3" id="KW-1185">Reference proteome</keyword>
<reference evidence="2" key="1">
    <citation type="submission" date="2022-07" db="EMBL/GenBank/DDBJ databases">
        <title>Description and genome-wide analysis of Profundicola chukchiensis gen. nov., sp. nov., marine bacteria isolated from bottom sediments of the Chukchi Sea.</title>
        <authorList>
            <person name="Romanenko L."/>
            <person name="Otstavnykh N."/>
            <person name="Kurilenko V."/>
            <person name="Eremeev V."/>
            <person name="Velansky P."/>
            <person name="Mikhailov V."/>
            <person name="Isaeva M."/>
        </authorList>
    </citation>
    <scope>NUCLEOTIDE SEQUENCE</scope>
    <source>
        <strain evidence="2">KMM 9713</strain>
    </source>
</reference>
<dbReference type="AlphaFoldDB" id="A0A9X4MY59"/>
<dbReference type="GO" id="GO:0016740">
    <property type="term" value="F:transferase activity"/>
    <property type="evidence" value="ECO:0007669"/>
    <property type="project" value="UniProtKB-KW"/>
</dbReference>
<comment type="caution">
    <text evidence="2">The sequence shown here is derived from an EMBL/GenBank/DDBJ whole genome shotgun (WGS) entry which is preliminary data.</text>
</comment>
<keyword evidence="2" id="KW-0808">Transferase</keyword>
<sequence>MKKILTITCHNVYNYGATLQEYALVTYLNQLGFDAKSIRYKPDYLSQHFNIWAVSNPRLNKPILKQLYLLLKLPARINSLKRKRSFDAFEAQHLKLSKEIFHHNEELKENPPIADAYICGSDQIWNHFFPNGKDKAFYLDFVPQNKLKISYAASIATDYIPENLIPFYQKQVGRIEDVSVREKSAVKLLNNIGIENVQQVLDPVFLLDREYWEDNFVSKENEKYIFVYDFDSNPKIKEAALALKQKLNYKIFSVNKNIDYADKNFWDRDPAKFLSLINHTQFTLTNSFHAVCFSLIFERPLLVFNRNENINTRMQDLLGIMGLENNLISSFDFNQLENYHIDYSNVRPLREQKIKESKAFLEQALSRI</sequence>
<evidence type="ECO:0000313" key="2">
    <source>
        <dbReference type="EMBL" id="MDG4944795.1"/>
    </source>
</evidence>
<evidence type="ECO:0000313" key="3">
    <source>
        <dbReference type="Proteomes" id="UP001152599"/>
    </source>
</evidence>
<dbReference type="Proteomes" id="UP001152599">
    <property type="component" value="Unassembled WGS sequence"/>
</dbReference>
<dbReference type="EMBL" id="JANCMU010000001">
    <property type="protein sequence ID" value="MDG4944795.1"/>
    <property type="molecule type" value="Genomic_DNA"/>
</dbReference>
<accession>A0A9X4MY59</accession>
<proteinExistence type="predicted"/>
<protein>
    <submittedName>
        <fullName evidence="2">Polysaccharide pyruvyl transferase family protein</fullName>
    </submittedName>
</protein>
<name>A0A9X4MY59_9FLAO</name>
<feature type="domain" description="Polysaccharide pyruvyl transferase" evidence="1">
    <location>
        <begin position="14"/>
        <end position="306"/>
    </location>
</feature>